<dbReference type="Proteomes" id="UP001139559">
    <property type="component" value="Unassembled WGS sequence"/>
</dbReference>
<evidence type="ECO:0000256" key="3">
    <source>
        <dbReference type="ARBA" id="ARBA00034247"/>
    </source>
</evidence>
<dbReference type="InterPro" id="IPR029787">
    <property type="entry name" value="Nucleotide_cyclase"/>
</dbReference>
<evidence type="ECO:0000259" key="4">
    <source>
        <dbReference type="PROSITE" id="PS50887"/>
    </source>
</evidence>
<dbReference type="GO" id="GO:0052621">
    <property type="term" value="F:diguanylate cyclase activity"/>
    <property type="evidence" value="ECO:0007669"/>
    <property type="project" value="UniProtKB-EC"/>
</dbReference>
<comment type="cofactor">
    <cofactor evidence="1">
        <name>Mg(2+)</name>
        <dbReference type="ChEBI" id="CHEBI:18420"/>
    </cofactor>
</comment>
<evidence type="ECO:0000256" key="2">
    <source>
        <dbReference type="ARBA" id="ARBA00012528"/>
    </source>
</evidence>
<dbReference type="InterPro" id="IPR000160">
    <property type="entry name" value="GGDEF_dom"/>
</dbReference>
<dbReference type="PANTHER" id="PTHR45138:SF9">
    <property type="entry name" value="DIGUANYLATE CYCLASE DGCM-RELATED"/>
    <property type="match status" value="1"/>
</dbReference>
<evidence type="ECO:0000313" key="5">
    <source>
        <dbReference type="EMBL" id="MCK6261813.1"/>
    </source>
</evidence>
<accession>A0A9X1XHD7</accession>
<dbReference type="Gene3D" id="3.30.70.270">
    <property type="match status" value="1"/>
</dbReference>
<evidence type="ECO:0000313" key="6">
    <source>
        <dbReference type="Proteomes" id="UP001139559"/>
    </source>
</evidence>
<dbReference type="InterPro" id="IPR043128">
    <property type="entry name" value="Rev_trsase/Diguanyl_cyclase"/>
</dbReference>
<reference evidence="5" key="1">
    <citation type="submission" date="2021-11" db="EMBL/GenBank/DDBJ databases">
        <title>Vibrio ZSDE26 sp. nov. and Vibrio ZSDZ34 sp. nov., isolated from coastal seawater in Qingdao.</title>
        <authorList>
            <person name="Zhang P."/>
        </authorList>
    </citation>
    <scope>NUCLEOTIDE SEQUENCE</scope>
    <source>
        <strain evidence="5">ZSDE26</strain>
    </source>
</reference>
<dbReference type="EC" id="2.7.7.65" evidence="2"/>
<comment type="catalytic activity">
    <reaction evidence="3">
        <text>2 GTP = 3',3'-c-di-GMP + 2 diphosphate</text>
        <dbReference type="Rhea" id="RHEA:24898"/>
        <dbReference type="ChEBI" id="CHEBI:33019"/>
        <dbReference type="ChEBI" id="CHEBI:37565"/>
        <dbReference type="ChEBI" id="CHEBI:58805"/>
        <dbReference type="EC" id="2.7.7.65"/>
    </reaction>
</comment>
<feature type="domain" description="GGDEF" evidence="4">
    <location>
        <begin position="181"/>
        <end position="310"/>
    </location>
</feature>
<name>A0A9X1XHD7_9VIBR</name>
<dbReference type="GO" id="GO:1902201">
    <property type="term" value="P:negative regulation of bacterial-type flagellum-dependent cell motility"/>
    <property type="evidence" value="ECO:0007669"/>
    <property type="project" value="TreeGrafter"/>
</dbReference>
<organism evidence="5 6">
    <name type="scientific">Vibrio amylolyticus</name>
    <dbReference type="NCBI Taxonomy" id="2847292"/>
    <lineage>
        <taxon>Bacteria</taxon>
        <taxon>Pseudomonadati</taxon>
        <taxon>Pseudomonadota</taxon>
        <taxon>Gammaproteobacteria</taxon>
        <taxon>Vibrionales</taxon>
        <taxon>Vibrionaceae</taxon>
        <taxon>Vibrio</taxon>
    </lineage>
</organism>
<dbReference type="PROSITE" id="PS50887">
    <property type="entry name" value="GGDEF"/>
    <property type="match status" value="1"/>
</dbReference>
<dbReference type="GO" id="GO:0043709">
    <property type="term" value="P:cell adhesion involved in single-species biofilm formation"/>
    <property type="evidence" value="ECO:0007669"/>
    <property type="project" value="TreeGrafter"/>
</dbReference>
<dbReference type="FunFam" id="3.30.70.270:FF:000001">
    <property type="entry name" value="Diguanylate cyclase domain protein"/>
    <property type="match status" value="1"/>
</dbReference>
<dbReference type="NCBIfam" id="TIGR00254">
    <property type="entry name" value="GGDEF"/>
    <property type="match status" value="1"/>
</dbReference>
<dbReference type="InterPro" id="IPR050469">
    <property type="entry name" value="Diguanylate_Cyclase"/>
</dbReference>
<protein>
    <recommendedName>
        <fullName evidence="2">diguanylate cyclase</fullName>
        <ecNumber evidence="2">2.7.7.65</ecNumber>
    </recommendedName>
</protein>
<dbReference type="Pfam" id="PF00990">
    <property type="entry name" value="GGDEF"/>
    <property type="match status" value="1"/>
</dbReference>
<dbReference type="RefSeq" id="WP_248006935.1">
    <property type="nucleotide sequence ID" value="NZ_JAJHVV010000001.1"/>
</dbReference>
<proteinExistence type="predicted"/>
<comment type="caution">
    <text evidence="5">The sequence shown here is derived from an EMBL/GenBank/DDBJ whole genome shotgun (WGS) entry which is preliminary data.</text>
</comment>
<evidence type="ECO:0000256" key="1">
    <source>
        <dbReference type="ARBA" id="ARBA00001946"/>
    </source>
</evidence>
<dbReference type="GO" id="GO:0005886">
    <property type="term" value="C:plasma membrane"/>
    <property type="evidence" value="ECO:0007669"/>
    <property type="project" value="TreeGrafter"/>
</dbReference>
<dbReference type="EMBL" id="JAJHVV010000001">
    <property type="protein sequence ID" value="MCK6261813.1"/>
    <property type="molecule type" value="Genomic_DNA"/>
</dbReference>
<dbReference type="SUPFAM" id="SSF55073">
    <property type="entry name" value="Nucleotide cyclase"/>
    <property type="match status" value="1"/>
</dbReference>
<dbReference type="CDD" id="cd01949">
    <property type="entry name" value="GGDEF"/>
    <property type="match status" value="1"/>
</dbReference>
<dbReference type="PANTHER" id="PTHR45138">
    <property type="entry name" value="REGULATORY COMPONENTS OF SENSORY TRANSDUCTION SYSTEM"/>
    <property type="match status" value="1"/>
</dbReference>
<keyword evidence="6" id="KW-1185">Reference proteome</keyword>
<gene>
    <name evidence="5" type="ORF">KP803_00835</name>
</gene>
<sequence length="330" mass="38296">MSVEQKILQLVVEITEQTNSISLAHCVIATLAEMAPIKSIHLFHYIGHHSHLIAAVRREEKLGEEPEFHWLQEQDQELADDFDHEMSETVVEKRAEDEHWCTFPIQIDDTSSARFIIVMTGPPQEFELLINGFCQIYKNYLIILHESERDELTGLYNRKMMEQKLTQSYESLSNGEFNEEYSPRVAILDIDKFKSINDTHGHLIGDEVLLTFSQQMQQYFSGEELLFRFGGEEFVVLFPRTKLNEAEEKLEGFRQHIEQYNFPQVPFVTFSAGLCSVLPTDFIPSILDHADKALYYAKDNGRNKVCNYHQLKQEGIFNDDDDSDSDVELF</sequence>
<dbReference type="AlphaFoldDB" id="A0A9X1XHD7"/>
<dbReference type="SMART" id="SM00267">
    <property type="entry name" value="GGDEF"/>
    <property type="match status" value="1"/>
</dbReference>